<gene>
    <name evidence="1" type="ordered locus">MexAM1_META2p0603</name>
</gene>
<evidence type="ECO:0000313" key="1">
    <source>
        <dbReference type="EMBL" id="ACS43450.1"/>
    </source>
</evidence>
<evidence type="ECO:0000313" key="2">
    <source>
        <dbReference type="Proteomes" id="UP000009081"/>
    </source>
</evidence>
<keyword evidence="2" id="KW-1185">Reference proteome</keyword>
<name>C5B4R8_METEA</name>
<accession>C5B4R8</accession>
<dbReference type="KEGG" id="mea:Mex_2p0603"/>
<geneLocation type="plasmid" evidence="1 2">
    <name>megaplasmid</name>
</geneLocation>
<keyword evidence="1" id="KW-0614">Plasmid</keyword>
<dbReference type="EMBL" id="CP001511">
    <property type="protein sequence ID" value="ACS43450.1"/>
    <property type="molecule type" value="Genomic_DNA"/>
</dbReference>
<organism evidence="1 2">
    <name type="scientific">Methylorubrum extorquens (strain ATCC 14718 / DSM 1338 / JCM 2805 / NCIMB 9133 / AM1)</name>
    <name type="common">Methylobacterium extorquens</name>
    <dbReference type="NCBI Taxonomy" id="272630"/>
    <lineage>
        <taxon>Bacteria</taxon>
        <taxon>Pseudomonadati</taxon>
        <taxon>Pseudomonadota</taxon>
        <taxon>Alphaproteobacteria</taxon>
        <taxon>Hyphomicrobiales</taxon>
        <taxon>Methylobacteriaceae</taxon>
        <taxon>Methylorubrum</taxon>
    </lineage>
</organism>
<dbReference type="AlphaFoldDB" id="C5B4R8"/>
<dbReference type="HOGENOM" id="CLU_1873029_0_0_5"/>
<dbReference type="Proteomes" id="UP000009081">
    <property type="component" value="Plasmid megaplasmid"/>
</dbReference>
<proteinExistence type="predicted"/>
<reference evidence="1 2" key="1">
    <citation type="journal article" date="2009" name="PLoS ONE">
        <title>Methylobacterium genome sequences: a reference blueprint to investigate microbial metabolism of C1 compounds from natural and industrial sources.</title>
        <authorList>
            <person name="Vuilleumier S."/>
            <person name="Chistoserdova L."/>
            <person name="Lee M.-C."/>
            <person name="Bringel F."/>
            <person name="Lajus A."/>
            <person name="Zhou Y."/>
            <person name="Gourion B."/>
            <person name="Barbe V."/>
            <person name="Chang J."/>
            <person name="Cruveiller S."/>
            <person name="Dossat C."/>
            <person name="Gillett W."/>
            <person name="Gruffaz C."/>
            <person name="Haugen E."/>
            <person name="Hourcade E."/>
            <person name="Levy R."/>
            <person name="Mangenot S."/>
            <person name="Muller E."/>
            <person name="Nadalig T."/>
            <person name="Pagni M."/>
            <person name="Penny C."/>
            <person name="Peyraud R."/>
            <person name="Robinson D.G."/>
            <person name="Roche D."/>
            <person name="Rouy Z."/>
            <person name="Saenampechek C."/>
            <person name="Salvignol G."/>
            <person name="Vallenet D."/>
            <person name="Wu Z."/>
            <person name="Marx C.J."/>
            <person name="Vorholt J.A."/>
            <person name="Olson M.V."/>
            <person name="Kaul R."/>
            <person name="Weissenbach J."/>
            <person name="Medigue C."/>
            <person name="Lidstrom M.E."/>
        </authorList>
    </citation>
    <scope>NUCLEOTIDE SEQUENCE [LARGE SCALE GENOMIC DNA]</scope>
    <source>
        <strain evidence="2">ATCC 14718 / DSM 1338 / JCM 2805 / NCIMB 9133 / AM1</strain>
    </source>
</reference>
<protein>
    <submittedName>
        <fullName evidence="1">Uncharacterized protein</fullName>
    </submittedName>
</protein>
<sequence>MVEESLVDLSLIAAGELDGEWLLRDHRGPVEATAENVEAARIFALDRWRERAEENGLPVPADLSGACKFCALFAKSLFGGSIDGHYDHIFNRIGGEVLDLSAASADVAGLRDPYRSDPELLASEDLHYSLETCVPRVLRWVAAFQRPASPGPRP</sequence>